<dbReference type="PANTHER" id="PTHR37291">
    <property type="entry name" value="5-METHYLCYTOSINE-SPECIFIC RESTRICTION ENZYME B"/>
    <property type="match status" value="1"/>
</dbReference>
<dbReference type="GO" id="GO:0016887">
    <property type="term" value="F:ATP hydrolysis activity"/>
    <property type="evidence" value="ECO:0007669"/>
    <property type="project" value="InterPro"/>
</dbReference>
<name>A0A927C9B8_9BACL</name>
<dbReference type="Gene3D" id="3.30.920.90">
    <property type="match status" value="1"/>
</dbReference>
<dbReference type="PANTHER" id="PTHR37291:SF1">
    <property type="entry name" value="TYPE IV METHYL-DIRECTED RESTRICTION ENZYME ECOKMCRB SUBUNIT"/>
    <property type="match status" value="1"/>
</dbReference>
<dbReference type="InterPro" id="IPR021961">
    <property type="entry name" value="McrB_DNA-bd"/>
</dbReference>
<comment type="caution">
    <text evidence="3">The sequence shown here is derived from an EMBL/GenBank/DDBJ whole genome shotgun (WGS) entry which is preliminary data.</text>
</comment>
<evidence type="ECO:0000259" key="1">
    <source>
        <dbReference type="Pfam" id="PF07728"/>
    </source>
</evidence>
<evidence type="ECO:0000313" key="4">
    <source>
        <dbReference type="Proteomes" id="UP000639396"/>
    </source>
</evidence>
<sequence>MIEMTTLPSSLTGIFAHKQKSYKMVLTLAILDIMEEQKKQEVPVNLVRVRFLKLLQSRESQGQPVDAPPESVGQRWSQVQGFQINGLLQTPIKALKAILVHDSGKQTLRFTDELQAIWSESLVQQLREYANRELESYYQNQQPITTSLREHLAKVMSDYVAAKREPFTSHPLGTLVRNTIPQEIHRLPFIDQNLRIQGSVGMGNWATVPWVAIMDRRITETTQRGEYIVYLFAHDMSAVYLAFHQGVTVPTKELGKTEGYKYLRQKAEQIQSLVPLEEMHKDQNIQLTASGLGQDYQVSTVAYYRYDKDSLPSEEQLLADLRNVMENYKKYVEFSTMQQDEVERGNFPFTIAHLYLGQGILYYLYQNHPSEVPVQTLSSNPSSVLISGEQVKHPLERVRHIGRALQELKLLTIENNVFSLTDLGLQYGHCFQNDSTIWRINDLQVQLLRSIIEKDQKSTSLIGVLRQTIGLVQELQTFTLEQFIAPFMQLLGMGDSWGEVTQRNRAIFMLNWLGELRYVDKNGDSFSYINYEEQPQVEPLSVPEQLQAIQAFIKRKGFMYPDHLIENLYLSLKTKPFVILAGVSGTGKTKLVKLFAEALGATSSNQQFTLIPVRPDWSDPSDLLGYKDLSNQFRPGKLTEVLAEATRLANRNKPYFICLDEMNLARVEHYFSDLLSVLETQEWQGERIVTAPLIHRQSLTSEEDQRAYGDLHVPDNVYLIGTVNMDETTHPFSKKVLDRANTIEFNYINLGQYPGDEEEDSAPAITPVPNSFLRSEYLQLVDMYRDNRELVEGTTEKLVKINGILEDIHAHVGFRIRDAVCFYMLYNERFQLLEPDAAFDQQLLQKILPRVQGSSTAVKKVLLQLMKEALGRRIAVQELLDDASELYTPRSAIDGAKYPQSARKIAFMLRRLDEDGFTSYWLS</sequence>
<organism evidence="3 4">
    <name type="scientific">Paenibacillus oceani</name>
    <dbReference type="NCBI Taxonomy" id="2772510"/>
    <lineage>
        <taxon>Bacteria</taxon>
        <taxon>Bacillati</taxon>
        <taxon>Bacillota</taxon>
        <taxon>Bacilli</taxon>
        <taxon>Bacillales</taxon>
        <taxon>Paenibacillaceae</taxon>
        <taxon>Paenibacillus</taxon>
    </lineage>
</organism>
<dbReference type="Pfam" id="PF12102">
    <property type="entry name" value="MrcB_N"/>
    <property type="match status" value="1"/>
</dbReference>
<dbReference type="SUPFAM" id="SSF52540">
    <property type="entry name" value="P-loop containing nucleoside triphosphate hydrolases"/>
    <property type="match status" value="1"/>
</dbReference>
<dbReference type="InterPro" id="IPR011704">
    <property type="entry name" value="ATPase_dyneun-rel_AAA"/>
</dbReference>
<keyword evidence="4" id="KW-1185">Reference proteome</keyword>
<feature type="domain" description="Type IV methyl-directed restriction enzyme EcoKMcrB subunit DNA-binding" evidence="2">
    <location>
        <begin position="154"/>
        <end position="332"/>
    </location>
</feature>
<evidence type="ECO:0000259" key="2">
    <source>
        <dbReference type="Pfam" id="PF12102"/>
    </source>
</evidence>
<dbReference type="InterPro" id="IPR052934">
    <property type="entry name" value="Methyl-DNA_Rec/Restrict_Enz"/>
</dbReference>
<dbReference type="Pfam" id="PF07728">
    <property type="entry name" value="AAA_5"/>
    <property type="match status" value="1"/>
</dbReference>
<dbReference type="EMBL" id="JACXJA010000012">
    <property type="protein sequence ID" value="MBD2862493.1"/>
    <property type="molecule type" value="Genomic_DNA"/>
</dbReference>
<dbReference type="GO" id="GO:0005524">
    <property type="term" value="F:ATP binding"/>
    <property type="evidence" value="ECO:0007669"/>
    <property type="project" value="InterPro"/>
</dbReference>
<feature type="domain" description="ATPase dynein-related AAA" evidence="1">
    <location>
        <begin position="578"/>
        <end position="739"/>
    </location>
</feature>
<protein>
    <submittedName>
        <fullName evidence="3">DUF3578 domain-containing protein</fullName>
    </submittedName>
</protein>
<dbReference type="AlphaFoldDB" id="A0A927C9B8"/>
<dbReference type="InterPro" id="IPR027417">
    <property type="entry name" value="P-loop_NTPase"/>
</dbReference>
<accession>A0A927C9B8</accession>
<reference evidence="3" key="1">
    <citation type="submission" date="2020-09" db="EMBL/GenBank/DDBJ databases">
        <title>A novel bacterium of genus Paenibacillus, isolated from South China Sea.</title>
        <authorList>
            <person name="Huang H."/>
            <person name="Mo K."/>
            <person name="Hu Y."/>
        </authorList>
    </citation>
    <scope>NUCLEOTIDE SEQUENCE</scope>
    <source>
        <strain evidence="3">IB182363</strain>
    </source>
</reference>
<dbReference type="Proteomes" id="UP000639396">
    <property type="component" value="Unassembled WGS sequence"/>
</dbReference>
<dbReference type="Gene3D" id="3.40.50.300">
    <property type="entry name" value="P-loop containing nucleotide triphosphate hydrolases"/>
    <property type="match status" value="1"/>
</dbReference>
<evidence type="ECO:0000313" key="3">
    <source>
        <dbReference type="EMBL" id="MBD2862493.1"/>
    </source>
</evidence>
<proteinExistence type="predicted"/>
<gene>
    <name evidence="3" type="ORF">IDH45_10915</name>
</gene>